<gene>
    <name evidence="2" type="ORF">GCM10007422_34500</name>
</gene>
<dbReference type="Pfam" id="PF19885">
    <property type="entry name" value="DUF6358"/>
    <property type="match status" value="1"/>
</dbReference>
<keyword evidence="3" id="KW-1185">Reference proteome</keyword>
<evidence type="ECO:0000313" key="3">
    <source>
        <dbReference type="Proteomes" id="UP000642938"/>
    </source>
</evidence>
<dbReference type="InterPro" id="IPR045938">
    <property type="entry name" value="DUF6358"/>
</dbReference>
<protein>
    <recommendedName>
        <fullName evidence="4">SdpI/YhfL protein family protein</fullName>
    </recommendedName>
</protein>
<organism evidence="2 3">
    <name type="scientific">Pedobacter zeae</name>
    <dbReference type="NCBI Taxonomy" id="1737356"/>
    <lineage>
        <taxon>Bacteria</taxon>
        <taxon>Pseudomonadati</taxon>
        <taxon>Bacteroidota</taxon>
        <taxon>Sphingobacteriia</taxon>
        <taxon>Sphingobacteriales</taxon>
        <taxon>Sphingobacteriaceae</taxon>
        <taxon>Pedobacter</taxon>
    </lineage>
</organism>
<sequence length="85" mass="10109">MIIVHWLFLHKFSYKLNPLIVGKKFALNIFYNLAIILSIFGLVWCYNNHKYLPAGFLVGVACCLFYFKYQLTKEIRKSFKEKDPK</sequence>
<reference evidence="3" key="1">
    <citation type="journal article" date="2019" name="Int. J. Syst. Evol. Microbiol.">
        <title>The Global Catalogue of Microorganisms (GCM) 10K type strain sequencing project: providing services to taxonomists for standard genome sequencing and annotation.</title>
        <authorList>
            <consortium name="The Broad Institute Genomics Platform"/>
            <consortium name="The Broad Institute Genome Sequencing Center for Infectious Disease"/>
            <person name="Wu L."/>
            <person name="Ma J."/>
        </authorList>
    </citation>
    <scope>NUCLEOTIDE SEQUENCE [LARGE SCALE GENOMIC DNA]</scope>
    <source>
        <strain evidence="3">CGMCC 1.15287</strain>
    </source>
</reference>
<evidence type="ECO:0008006" key="4">
    <source>
        <dbReference type="Google" id="ProtNLM"/>
    </source>
</evidence>
<feature type="transmembrane region" description="Helical" evidence="1">
    <location>
        <begin position="50"/>
        <end position="67"/>
    </location>
</feature>
<evidence type="ECO:0000256" key="1">
    <source>
        <dbReference type="SAM" id="Phobius"/>
    </source>
</evidence>
<evidence type="ECO:0000313" key="2">
    <source>
        <dbReference type="EMBL" id="GGH13699.1"/>
    </source>
</evidence>
<keyword evidence="1" id="KW-0472">Membrane</keyword>
<proteinExistence type="predicted"/>
<dbReference type="EMBL" id="BMHZ01000003">
    <property type="protein sequence ID" value="GGH13699.1"/>
    <property type="molecule type" value="Genomic_DNA"/>
</dbReference>
<name>A0ABQ1Y6X9_9SPHI</name>
<keyword evidence="1" id="KW-0812">Transmembrane</keyword>
<feature type="transmembrane region" description="Helical" evidence="1">
    <location>
        <begin position="25"/>
        <end position="44"/>
    </location>
</feature>
<keyword evidence="1" id="KW-1133">Transmembrane helix</keyword>
<dbReference type="Proteomes" id="UP000642938">
    <property type="component" value="Unassembled WGS sequence"/>
</dbReference>
<accession>A0ABQ1Y6X9</accession>
<comment type="caution">
    <text evidence="2">The sequence shown here is derived from an EMBL/GenBank/DDBJ whole genome shotgun (WGS) entry which is preliminary data.</text>
</comment>